<evidence type="ECO:0000256" key="1">
    <source>
        <dbReference type="SAM" id="SignalP"/>
    </source>
</evidence>
<dbReference type="RefSeq" id="WP_133496161.1">
    <property type="nucleotide sequence ID" value="NZ_BMLU01000009.1"/>
</dbReference>
<organism evidence="2 3">
    <name type="scientific">Stakelama pacifica</name>
    <dbReference type="NCBI Taxonomy" id="517720"/>
    <lineage>
        <taxon>Bacteria</taxon>
        <taxon>Pseudomonadati</taxon>
        <taxon>Pseudomonadota</taxon>
        <taxon>Alphaproteobacteria</taxon>
        <taxon>Sphingomonadales</taxon>
        <taxon>Sphingomonadaceae</taxon>
        <taxon>Stakelama</taxon>
    </lineage>
</organism>
<dbReference type="AlphaFoldDB" id="A0A4R6FH36"/>
<evidence type="ECO:0000313" key="3">
    <source>
        <dbReference type="Proteomes" id="UP000295493"/>
    </source>
</evidence>
<evidence type="ECO:0008006" key="4">
    <source>
        <dbReference type="Google" id="ProtNLM"/>
    </source>
</evidence>
<name>A0A4R6FH36_9SPHN</name>
<gene>
    <name evidence="2" type="ORF">EV664_10981</name>
</gene>
<reference evidence="2 3" key="1">
    <citation type="submission" date="2019-03" db="EMBL/GenBank/DDBJ databases">
        <title>Genomic Encyclopedia of Type Strains, Phase IV (KMG-IV): sequencing the most valuable type-strain genomes for metagenomic binning, comparative biology and taxonomic classification.</title>
        <authorList>
            <person name="Goeker M."/>
        </authorList>
    </citation>
    <scope>NUCLEOTIDE SEQUENCE [LARGE SCALE GENOMIC DNA]</scope>
    <source>
        <strain evidence="2 3">DSM 25059</strain>
    </source>
</reference>
<protein>
    <recommendedName>
        <fullName evidence="4">Lipoprotein</fullName>
    </recommendedName>
</protein>
<keyword evidence="3" id="KW-1185">Reference proteome</keyword>
<feature type="chain" id="PRO_5020180991" description="Lipoprotein" evidence="1">
    <location>
        <begin position="23"/>
        <end position="301"/>
    </location>
</feature>
<dbReference type="EMBL" id="SNWD01000009">
    <property type="protein sequence ID" value="TDN80691.1"/>
    <property type="molecule type" value="Genomic_DNA"/>
</dbReference>
<dbReference type="OrthoDB" id="878483at2"/>
<proteinExistence type="predicted"/>
<evidence type="ECO:0000313" key="2">
    <source>
        <dbReference type="EMBL" id="TDN80691.1"/>
    </source>
</evidence>
<keyword evidence="1" id="KW-0732">Signal</keyword>
<accession>A0A4R6FH36</accession>
<dbReference type="PROSITE" id="PS51257">
    <property type="entry name" value="PROKAR_LIPOPROTEIN"/>
    <property type="match status" value="1"/>
</dbReference>
<feature type="signal peptide" evidence="1">
    <location>
        <begin position="1"/>
        <end position="22"/>
    </location>
</feature>
<sequence>MRSAILLAAGLLAACGGGGYQAVPDANQSTTEALGDTQEPAATIPDRFLGTWDADDAHCARPASEMRLTVSPDRLAFYESAGRVASVTPGEGDAVRVNVVLDGEGMTRERQFVLQRTATGKLSVIADGNTTLRTACPATPGPADSPNRADGNAPLLGIAPGELTLIDPNSGRTRHLTFGMAEKDAVDAIALAAGKPEDRGTNKECGAGPMDYAKFDNGVTAWSEKGKFVGWSLTGPSKLTTMSGVGVGSTRKAVAASLDIKPVDSTLGEEFAAGDLSGLFDGKGDTAKVTALWAGTVCNFR</sequence>
<comment type="caution">
    <text evidence="2">The sequence shown here is derived from an EMBL/GenBank/DDBJ whole genome shotgun (WGS) entry which is preliminary data.</text>
</comment>
<dbReference type="Proteomes" id="UP000295493">
    <property type="component" value="Unassembled WGS sequence"/>
</dbReference>